<feature type="region of interest" description="Disordered" evidence="3">
    <location>
        <begin position="137"/>
        <end position="165"/>
    </location>
</feature>
<dbReference type="Proteomes" id="UP000441208">
    <property type="component" value="Unassembled WGS sequence"/>
</dbReference>
<feature type="coiled-coil region" evidence="2">
    <location>
        <begin position="964"/>
        <end position="1012"/>
    </location>
</feature>
<reference evidence="7 8" key="1">
    <citation type="submission" date="2018-08" db="EMBL/GenBank/DDBJ databases">
        <title>Genomic investigation of the strawberry pathogen Phytophthora fragariae indicates pathogenicity is determined by transcriptional variation in three key races.</title>
        <authorList>
            <person name="Adams T.M."/>
            <person name="Armitage A.D."/>
            <person name="Sobczyk M.K."/>
            <person name="Bates H.J."/>
            <person name="Dunwell J.M."/>
            <person name="Nellist C.F."/>
            <person name="Harrison R.J."/>
        </authorList>
    </citation>
    <scope>NUCLEOTIDE SEQUENCE [LARGE SCALE GENOMIC DNA]</scope>
    <source>
        <strain evidence="6 7">NOV-27</strain>
        <strain evidence="5 8">NOV-71</strain>
        <strain evidence="4 9">ONT-3</strain>
    </source>
</reference>
<dbReference type="SMART" id="SM00320">
    <property type="entry name" value="WD40"/>
    <property type="match status" value="6"/>
</dbReference>
<feature type="region of interest" description="Disordered" evidence="3">
    <location>
        <begin position="1493"/>
        <end position="1542"/>
    </location>
</feature>
<feature type="repeat" description="WD" evidence="1">
    <location>
        <begin position="544"/>
        <end position="585"/>
    </location>
</feature>
<evidence type="ECO:0000313" key="8">
    <source>
        <dbReference type="Proteomes" id="UP000441208"/>
    </source>
</evidence>
<feature type="compositionally biased region" description="Acidic residues" evidence="3">
    <location>
        <begin position="1"/>
        <end position="24"/>
    </location>
</feature>
<dbReference type="SUPFAM" id="SSF50978">
    <property type="entry name" value="WD40 repeat-like"/>
    <property type="match status" value="2"/>
</dbReference>
<keyword evidence="2" id="KW-0175">Coiled coil</keyword>
<dbReference type="InterPro" id="IPR036322">
    <property type="entry name" value="WD40_repeat_dom_sf"/>
</dbReference>
<dbReference type="Proteomes" id="UP000488956">
    <property type="component" value="Unassembled WGS sequence"/>
</dbReference>
<dbReference type="InterPro" id="IPR001680">
    <property type="entry name" value="WD40_rpt"/>
</dbReference>
<feature type="coiled-coil region" evidence="2">
    <location>
        <begin position="1248"/>
        <end position="1300"/>
    </location>
</feature>
<feature type="compositionally biased region" description="Low complexity" evidence="3">
    <location>
        <begin position="1330"/>
        <end position="1340"/>
    </location>
</feature>
<name>A0A6A3ZDQ1_9STRA</name>
<gene>
    <name evidence="6" type="ORF">PF005_g2206</name>
    <name evidence="5" type="ORF">PF007_g2262</name>
    <name evidence="4" type="ORF">PF010_g1906</name>
</gene>
<dbReference type="InterPro" id="IPR015943">
    <property type="entry name" value="WD40/YVTN_repeat-like_dom_sf"/>
</dbReference>
<feature type="region of interest" description="Disordered" evidence="3">
    <location>
        <begin position="1159"/>
        <end position="1182"/>
    </location>
</feature>
<evidence type="ECO:0000256" key="3">
    <source>
        <dbReference type="SAM" id="MobiDB-lite"/>
    </source>
</evidence>
<feature type="compositionally biased region" description="Low complexity" evidence="3">
    <location>
        <begin position="1164"/>
        <end position="1178"/>
    </location>
</feature>
<dbReference type="EMBL" id="QXFX01000050">
    <property type="protein sequence ID" value="KAE9135874.1"/>
    <property type="molecule type" value="Genomic_DNA"/>
</dbReference>
<evidence type="ECO:0000313" key="9">
    <source>
        <dbReference type="Proteomes" id="UP000488956"/>
    </source>
</evidence>
<comment type="caution">
    <text evidence="6">The sequence shown here is derived from an EMBL/GenBank/DDBJ whole genome shotgun (WGS) entry which is preliminary data.</text>
</comment>
<dbReference type="Pfam" id="PF00400">
    <property type="entry name" value="WD40"/>
    <property type="match status" value="2"/>
</dbReference>
<evidence type="ECO:0000313" key="6">
    <source>
        <dbReference type="EMBL" id="KAE9233732.1"/>
    </source>
</evidence>
<feature type="region of interest" description="Disordered" evidence="3">
    <location>
        <begin position="716"/>
        <end position="745"/>
    </location>
</feature>
<evidence type="ECO:0000256" key="2">
    <source>
        <dbReference type="SAM" id="Coils"/>
    </source>
</evidence>
<protein>
    <submittedName>
        <fullName evidence="6">Uncharacterized protein</fullName>
    </submittedName>
</protein>
<proteinExistence type="predicted"/>
<dbReference type="PANTHER" id="PTHR32215">
    <property type="entry name" value="CILIA- AND FLAGELLA-ASSOCIATED PROTEIN 57"/>
    <property type="match status" value="1"/>
</dbReference>
<evidence type="ECO:0000313" key="5">
    <source>
        <dbReference type="EMBL" id="KAE9136261.1"/>
    </source>
</evidence>
<dbReference type="EMBL" id="QXFZ01000060">
    <property type="protein sequence ID" value="KAE9136261.1"/>
    <property type="molecule type" value="Genomic_DNA"/>
</dbReference>
<feature type="compositionally biased region" description="Polar residues" evidence="3">
    <location>
        <begin position="1342"/>
        <end position="1366"/>
    </location>
</feature>
<dbReference type="PANTHER" id="PTHR32215:SF0">
    <property type="entry name" value="CILIA- AND FLAGELLA-ASSOCIATED PROTEIN 57"/>
    <property type="match status" value="1"/>
</dbReference>
<feature type="compositionally biased region" description="Low complexity" evidence="3">
    <location>
        <begin position="137"/>
        <end position="161"/>
    </location>
</feature>
<keyword evidence="1" id="KW-0853">WD repeat</keyword>
<keyword evidence="7" id="KW-1185">Reference proteome</keyword>
<dbReference type="Proteomes" id="UP000433483">
    <property type="component" value="Unassembled WGS sequence"/>
</dbReference>
<dbReference type="PROSITE" id="PS50082">
    <property type="entry name" value="WD_REPEATS_2"/>
    <property type="match status" value="1"/>
</dbReference>
<feature type="region of interest" description="Disordered" evidence="3">
    <location>
        <begin position="1"/>
        <end position="27"/>
    </location>
</feature>
<sequence>MDEAMDAEVNNDDSEVAESPEEDVTPIIPPQNVDLYSSAEEDKEASLHLKPTYALGFRSCGRTVIDFASEYMVIYPVAHHLALYNLENRAMDFFHHVRHTKFIQSFQLSPNRELLAVAEVYHCAIPPAVNSATSATTASPVSIPSHTSSSLKGSGASSITSQPQLRDQEARSIAIYKLNSRTRVRNLPLPVNSNVVSCSFSMDNKFLAVLEDAPAHTVTYWKVGNAKLVASCKCPSRGSRIHISPTNANFISVSGPTTLKYWVWTNNDFKISNFLPQLKDQEHFADHTWLKEHMIALSERGLLLCFRITLDGCSADLIHSSRCHQPSHVRMECVTAHGKGFVLGGSAGFFSIYEASDDAKDPFPFVRSVSVGDIAFDCITISPNSETIVACSKSRELITFPMSAIDTEQEDKIEYREFIRHGHQLGPVLQVDVCIQRPIVVTCGTDKTVRVWNFELHHYELLHHCPEEPTTVAVHPSGFQLVVAFKERVRIYQLLQESLRQVKELAIKACRFVRYAHGGHLFACASGLTVTTFRTYTFEAAHTFSGHIGAVRCLSWSRDDSYLYSAGHEGAIYRWDINTGSRSEEMQHVVKQCQYAAFAVDRNDPNVVVASGSDGKIREITAGEETKSFDLPTGMVITSMALMKDCKRLFAGTKAGSILVYPWPLTNKGICEYFAHAESILHLRMTEDNEQLITCAEDGSVGILKILNGGLIQQAHNDTSRTGTNTSRTKLSTARPMSSTSPERRKVGVSYTDAVLVARDDLEERRAEVLEWQQRHDQVKADVEFALHRKENEWINRLHVLKEESEHLVVQERVRYEELEARHQLATRKHTEELTQLEAHHVKMTQELENQYERKLAQEVARYDALSEMLEQTRQRCEALVEAQDSQSRGTLHAERKSAYTRAKEQNEIIKRLHEDLKYNHVKFEEVLHQEETDYEQEMQKMRVEFAAQLENERQNTAVKQGQVSAANTKLESLRKKMQELKASSHARDVLLSTERAKLARLETTLANYERHFEVCRSSSHEKERAINGLKSENRVLENFRSVLSHRIDGLETEQVPMQDHLHALESKISEMQNELADEFRAKAEAQQEMENKDAKIRTLLHEVKTLRQSSLKKEYSVGEMTREFSRLAQFTNYKDLESAVKDAYKIYVMGETLHKKPPRAILSGNNTPGNTTTTPSSPGGGGFYSPAKTATTLHTKATSAHQKQRVSTTAATPKSVASVVSDEALGYDCKQSVDESVKQMEYMSRTIQTLRTALDHAKTQADRVRRDSVAEGSMLIDECNRLRKENKLLQIQIRDLKRSLYIAGGGASSGDGERGTGFDSSRALQLLSPPQLSRSSPQLHTRPSSPSQAPQLNLTLDVTSGSSGPVSLAPLHTGRATPSKQQRRQRTPSSSPSAMRSNSPLLPFGRLERGRHSAARADELASVVEKQKRDILRLQTQVQLLLSGAADAPLVQHYAGATRMMPLSPSTSSQSLASLEASRGGMSVSRIGTLRPLPTAQTSAPLQSSFVLAGPDFSPTGDAASDAPHPSVEPETAGPLKTPAQ</sequence>
<dbReference type="Gene3D" id="1.10.287.1490">
    <property type="match status" value="1"/>
</dbReference>
<feature type="coiled-coil region" evidence="2">
    <location>
        <begin position="802"/>
        <end position="883"/>
    </location>
</feature>
<evidence type="ECO:0000313" key="4">
    <source>
        <dbReference type="EMBL" id="KAE9135874.1"/>
    </source>
</evidence>
<feature type="region of interest" description="Disordered" evidence="3">
    <location>
        <begin position="1330"/>
        <end position="1406"/>
    </location>
</feature>
<dbReference type="EMBL" id="QXGB01000058">
    <property type="protein sequence ID" value="KAE9233732.1"/>
    <property type="molecule type" value="Genomic_DNA"/>
</dbReference>
<dbReference type="OrthoDB" id="10251741at2759"/>
<evidence type="ECO:0000313" key="7">
    <source>
        <dbReference type="Proteomes" id="UP000433483"/>
    </source>
</evidence>
<organism evidence="6 7">
    <name type="scientific">Phytophthora fragariae</name>
    <dbReference type="NCBI Taxonomy" id="53985"/>
    <lineage>
        <taxon>Eukaryota</taxon>
        <taxon>Sar</taxon>
        <taxon>Stramenopiles</taxon>
        <taxon>Oomycota</taxon>
        <taxon>Peronosporomycetes</taxon>
        <taxon>Peronosporales</taxon>
        <taxon>Peronosporaceae</taxon>
        <taxon>Phytophthora</taxon>
    </lineage>
</organism>
<feature type="compositionally biased region" description="Polar residues" evidence="3">
    <location>
        <begin position="716"/>
        <end position="741"/>
    </location>
</feature>
<evidence type="ECO:0000256" key="1">
    <source>
        <dbReference type="PROSITE-ProRule" id="PRU00221"/>
    </source>
</evidence>
<dbReference type="PROSITE" id="PS50294">
    <property type="entry name" value="WD_REPEATS_REGION"/>
    <property type="match status" value="1"/>
</dbReference>
<dbReference type="InterPro" id="IPR052993">
    <property type="entry name" value="CFA-57"/>
</dbReference>
<dbReference type="Gene3D" id="2.130.10.10">
    <property type="entry name" value="YVTN repeat-like/Quinoprotein amine dehydrogenase"/>
    <property type="match status" value="3"/>
</dbReference>
<feature type="compositionally biased region" description="Polar residues" evidence="3">
    <location>
        <begin position="1496"/>
        <end position="1507"/>
    </location>
</feature>
<feature type="compositionally biased region" description="Low complexity" evidence="3">
    <location>
        <begin position="1388"/>
        <end position="1401"/>
    </location>
</feature>
<accession>A0A6A3ZDQ1</accession>
<feature type="coiled-coil region" evidence="2">
    <location>
        <begin position="1062"/>
        <end position="1103"/>
    </location>
</feature>